<protein>
    <recommendedName>
        <fullName evidence="4">PEP-CTERM system associated protein</fullName>
    </recommendedName>
</protein>
<name>A0A084IMC2_SALHC</name>
<keyword evidence="3" id="KW-1185">Reference proteome</keyword>
<dbReference type="EMBL" id="APNK01000008">
    <property type="protein sequence ID" value="KEZ77856.1"/>
    <property type="molecule type" value="Genomic_DNA"/>
</dbReference>
<feature type="compositionally biased region" description="Gly residues" evidence="1">
    <location>
        <begin position="19"/>
        <end position="37"/>
    </location>
</feature>
<dbReference type="eggNOG" id="COG5338">
    <property type="taxonomic scope" value="Bacteria"/>
</dbReference>
<reference evidence="2 3" key="1">
    <citation type="submission" date="2013-03" db="EMBL/GenBank/DDBJ databases">
        <title>Salinisphaera hydrothermalis C41B8 Genome Sequencing.</title>
        <authorList>
            <person name="Li C."/>
            <person name="Lai Q."/>
            <person name="Shao Z."/>
        </authorList>
    </citation>
    <scope>NUCLEOTIDE SEQUENCE [LARGE SCALE GENOMIC DNA]</scope>
    <source>
        <strain evidence="2 3">C41B8</strain>
    </source>
</reference>
<gene>
    <name evidence="2" type="ORF">C41B8_07412</name>
</gene>
<dbReference type="STRING" id="1304275.C41B8_07412"/>
<accession>A0A084IMC2</accession>
<proteinExistence type="predicted"/>
<comment type="caution">
    <text evidence="2">The sequence shown here is derived from an EMBL/GenBank/DDBJ whole genome shotgun (WGS) entry which is preliminary data.</text>
</comment>
<feature type="compositionally biased region" description="Low complexity" evidence="1">
    <location>
        <begin position="38"/>
        <end position="51"/>
    </location>
</feature>
<sequence>MPLALALSGHALAADANAGGSGASSGGVSGASGGGAVVSGSSSGTGTSSSGQNPYEDNRPVVIGGSNSNDYSLSGAGTSNPLGFASGFAPSGCAPSLSFGNVADAETASVMDQPSSPQRSAGRYIQASVSGSETYTDNLNLDSSHRQSDFVTTVAPRIDACSSTGRIRGQASYQLEGVVYANHGHYNDVYNDLQGSTTIDLIENHLYLDADTEYGQQVIDPAVGYSNSNIIRPNDNKTSAWQTNLSPYFVQSLGLLGQGMLRYRYGRSIYGDRSVPDTTVQSVAASLNSPDKVEPYSWQAQVITQAVKSSGGDQQRFLDQFRQIFGNDALPPGYSNPNQNQHFDSATLQLGYRVSPTLTLTTLGGVEDKYRNNGKNDRWSAPRWQVGARWASGTNSLEVNYGHRFYGPSYSLSASHHGRVIDLSLSYTEDPSSPGLDALNNTGNGYTFGSVGSIGDLLGGNGSGYNGTNSLLDRGVYVRKRWQGRIGFDTALTQTEITGYSQRENYQAPGVPDSRRHGIEIDTRYAVRPRTSIVPSASWDHYEGGFDTVSSSDDYTAGVSVVRAISRSAEAAIGYSRQWRNDGNGYGYRENRVTLQFRKAF</sequence>
<feature type="region of interest" description="Disordered" evidence="1">
    <location>
        <begin position="16"/>
        <end position="67"/>
    </location>
</feature>
<evidence type="ECO:0008006" key="4">
    <source>
        <dbReference type="Google" id="ProtNLM"/>
    </source>
</evidence>
<evidence type="ECO:0000313" key="3">
    <source>
        <dbReference type="Proteomes" id="UP000028302"/>
    </source>
</evidence>
<dbReference type="InterPro" id="IPR017467">
    <property type="entry name" value="CHP03016_PEP-CTERM"/>
</dbReference>
<evidence type="ECO:0000256" key="1">
    <source>
        <dbReference type="SAM" id="MobiDB-lite"/>
    </source>
</evidence>
<organism evidence="2 3">
    <name type="scientific">Salinisphaera hydrothermalis (strain C41B8)</name>
    <dbReference type="NCBI Taxonomy" id="1304275"/>
    <lineage>
        <taxon>Bacteria</taxon>
        <taxon>Pseudomonadati</taxon>
        <taxon>Pseudomonadota</taxon>
        <taxon>Gammaproteobacteria</taxon>
        <taxon>Salinisphaerales</taxon>
        <taxon>Salinisphaeraceae</taxon>
        <taxon>Salinisphaera</taxon>
    </lineage>
</organism>
<dbReference type="AlphaFoldDB" id="A0A084IMC2"/>
<dbReference type="NCBIfam" id="TIGR03016">
    <property type="entry name" value="pepcterm_hypo_1"/>
    <property type="match status" value="1"/>
</dbReference>
<evidence type="ECO:0000313" key="2">
    <source>
        <dbReference type="EMBL" id="KEZ77856.1"/>
    </source>
</evidence>
<dbReference type="Proteomes" id="UP000028302">
    <property type="component" value="Unassembled WGS sequence"/>
</dbReference>